<dbReference type="GO" id="GO:0071949">
    <property type="term" value="F:FAD binding"/>
    <property type="evidence" value="ECO:0007669"/>
    <property type="project" value="InterPro"/>
</dbReference>
<evidence type="ECO:0000313" key="5">
    <source>
        <dbReference type="Proteomes" id="UP001153069"/>
    </source>
</evidence>
<dbReference type="EMBL" id="CAICTM010001599">
    <property type="protein sequence ID" value="CAB9524898.1"/>
    <property type="molecule type" value="Genomic_DNA"/>
</dbReference>
<evidence type="ECO:0000256" key="2">
    <source>
        <dbReference type="ARBA" id="ARBA00023033"/>
    </source>
</evidence>
<dbReference type="Pfam" id="PF01494">
    <property type="entry name" value="FAD_binding_3"/>
    <property type="match status" value="2"/>
</dbReference>
<feature type="domain" description="FAD-binding" evidence="3">
    <location>
        <begin position="345"/>
        <end position="384"/>
    </location>
</feature>
<dbReference type="SUPFAM" id="SSF51905">
    <property type="entry name" value="FAD/NAD(P)-binding domain"/>
    <property type="match status" value="1"/>
</dbReference>
<reference evidence="4" key="1">
    <citation type="submission" date="2020-06" db="EMBL/GenBank/DDBJ databases">
        <authorList>
            <consortium name="Plant Systems Biology data submission"/>
        </authorList>
    </citation>
    <scope>NUCLEOTIDE SEQUENCE</scope>
    <source>
        <strain evidence="4">D6</strain>
    </source>
</reference>
<accession>A0A9N8EQF5</accession>
<dbReference type="AlphaFoldDB" id="A0A9N8EQF5"/>
<evidence type="ECO:0000256" key="1">
    <source>
        <dbReference type="ARBA" id="ARBA00023002"/>
    </source>
</evidence>
<comment type="caution">
    <text evidence="4">The sequence shown here is derived from an EMBL/GenBank/DDBJ whole genome shotgun (WGS) entry which is preliminary data.</text>
</comment>
<name>A0A9N8EQF5_9STRA</name>
<evidence type="ECO:0000313" key="4">
    <source>
        <dbReference type="EMBL" id="CAB9524898.1"/>
    </source>
</evidence>
<feature type="domain" description="FAD-binding" evidence="3">
    <location>
        <begin position="8"/>
        <end position="192"/>
    </location>
</feature>
<dbReference type="InterPro" id="IPR036188">
    <property type="entry name" value="FAD/NAD-bd_sf"/>
</dbReference>
<dbReference type="PANTHER" id="PTHR13789:SF309">
    <property type="entry name" value="PUTATIVE (AFU_ORTHOLOGUE AFUA_6G14510)-RELATED"/>
    <property type="match status" value="1"/>
</dbReference>
<dbReference type="PRINTS" id="PR00420">
    <property type="entry name" value="RNGMNOXGNASE"/>
</dbReference>
<proteinExistence type="predicted"/>
<sequence length="465" mass="51498">MQPKGTTLPVIIVGAGPCGLVAALTLQQNHIPFVILEKASRERICTNAGSGFDMAKTALNILGDRLKATTDDILLYHGGLLFSTLEGDVYRDSPMVAQESKRKKTQKTKNLEENFRMASANRSELQKLLLDQLFPNKSQDEEGILRCSVTVESYVEEDETKVVVTLSDQSTVTGCALLGCDGVHSKVRACMHKGKEDPLHFCNTNCYWAKTPMPSGSEVEREVEQMQTYKKTGGGVTVILGTGTKKRPGTFFLAPTTGQVLWGIFEQATEPPQTSNDLTRRGGGILTEPEKQEMIVKFLGGGDDDKNWTLAKTVMEHTPAHAITKTGLFDRQNLDLPYTSPGKLVALLGDAAHPQTPFLGQGVNMAITDAYVYATRIAKAIQNNDADTIPRAMARCDTKRRRQQAKRLVIEARRRCDASVSGHWFTVWMMKMLFKYTPMTWLIKDALVGDKSNKEMVDELDKEYA</sequence>
<dbReference type="Proteomes" id="UP001153069">
    <property type="component" value="Unassembled WGS sequence"/>
</dbReference>
<keyword evidence="2" id="KW-0503">Monooxygenase</keyword>
<evidence type="ECO:0000259" key="3">
    <source>
        <dbReference type="Pfam" id="PF01494"/>
    </source>
</evidence>
<dbReference type="InterPro" id="IPR002938">
    <property type="entry name" value="FAD-bd"/>
</dbReference>
<gene>
    <name evidence="4" type="ORF">SEMRO_1601_G285170.1</name>
</gene>
<dbReference type="PANTHER" id="PTHR13789">
    <property type="entry name" value="MONOOXYGENASE"/>
    <property type="match status" value="1"/>
</dbReference>
<dbReference type="Gene3D" id="3.50.50.60">
    <property type="entry name" value="FAD/NAD(P)-binding domain"/>
    <property type="match status" value="1"/>
</dbReference>
<protein>
    <submittedName>
        <fullName evidence="4">FAD binding domain</fullName>
    </submittedName>
</protein>
<keyword evidence="5" id="KW-1185">Reference proteome</keyword>
<keyword evidence="1" id="KW-0560">Oxidoreductase</keyword>
<dbReference type="GO" id="GO:0004497">
    <property type="term" value="F:monooxygenase activity"/>
    <property type="evidence" value="ECO:0007669"/>
    <property type="project" value="UniProtKB-KW"/>
</dbReference>
<dbReference type="InterPro" id="IPR050493">
    <property type="entry name" value="FAD-dep_Monooxygenase_BioMet"/>
</dbReference>
<dbReference type="OrthoDB" id="45829at2759"/>
<organism evidence="4 5">
    <name type="scientific">Seminavis robusta</name>
    <dbReference type="NCBI Taxonomy" id="568900"/>
    <lineage>
        <taxon>Eukaryota</taxon>
        <taxon>Sar</taxon>
        <taxon>Stramenopiles</taxon>
        <taxon>Ochrophyta</taxon>
        <taxon>Bacillariophyta</taxon>
        <taxon>Bacillariophyceae</taxon>
        <taxon>Bacillariophycidae</taxon>
        <taxon>Naviculales</taxon>
        <taxon>Naviculaceae</taxon>
        <taxon>Seminavis</taxon>
    </lineage>
</organism>